<organism evidence="2 3">
    <name type="scientific">Clostridium grantii DSM 8605</name>
    <dbReference type="NCBI Taxonomy" id="1121316"/>
    <lineage>
        <taxon>Bacteria</taxon>
        <taxon>Bacillati</taxon>
        <taxon>Bacillota</taxon>
        <taxon>Clostridia</taxon>
        <taxon>Eubacteriales</taxon>
        <taxon>Clostridiaceae</taxon>
        <taxon>Clostridium</taxon>
    </lineage>
</organism>
<dbReference type="OrthoDB" id="1913655at2"/>
<dbReference type="PROSITE" id="PS50846">
    <property type="entry name" value="HMA_2"/>
    <property type="match status" value="1"/>
</dbReference>
<dbReference type="AlphaFoldDB" id="A0A1M5XR21"/>
<dbReference type="InterPro" id="IPR036163">
    <property type="entry name" value="HMA_dom_sf"/>
</dbReference>
<dbReference type="Pfam" id="PF00403">
    <property type="entry name" value="HMA"/>
    <property type="match status" value="1"/>
</dbReference>
<keyword evidence="3" id="KW-1185">Reference proteome</keyword>
<evidence type="ECO:0000259" key="1">
    <source>
        <dbReference type="PROSITE" id="PS50846"/>
    </source>
</evidence>
<evidence type="ECO:0000313" key="3">
    <source>
        <dbReference type="Proteomes" id="UP000184447"/>
    </source>
</evidence>
<name>A0A1M5XR21_9CLOT</name>
<proteinExistence type="predicted"/>
<dbReference type="CDD" id="cd00371">
    <property type="entry name" value="HMA"/>
    <property type="match status" value="1"/>
</dbReference>
<protein>
    <submittedName>
        <fullName evidence="2">Copper chaperone CopZ</fullName>
    </submittedName>
</protein>
<feature type="domain" description="HMA" evidence="1">
    <location>
        <begin position="2"/>
        <end position="67"/>
    </location>
</feature>
<dbReference type="EMBL" id="FQXM01000034">
    <property type="protein sequence ID" value="SHI01988.1"/>
    <property type="molecule type" value="Genomic_DNA"/>
</dbReference>
<dbReference type="STRING" id="1121316.SAMN02745207_03841"/>
<dbReference type="Gene3D" id="3.30.70.100">
    <property type="match status" value="1"/>
</dbReference>
<dbReference type="RefSeq" id="WP_073340669.1">
    <property type="nucleotide sequence ID" value="NZ_FQXM01000034.1"/>
</dbReference>
<dbReference type="Proteomes" id="UP000184447">
    <property type="component" value="Unassembled WGS sequence"/>
</dbReference>
<dbReference type="SUPFAM" id="SSF55008">
    <property type="entry name" value="HMA, heavy metal-associated domain"/>
    <property type="match status" value="1"/>
</dbReference>
<dbReference type="InterPro" id="IPR006121">
    <property type="entry name" value="HMA_dom"/>
</dbReference>
<reference evidence="2 3" key="1">
    <citation type="submission" date="2016-11" db="EMBL/GenBank/DDBJ databases">
        <authorList>
            <person name="Jaros S."/>
            <person name="Januszkiewicz K."/>
            <person name="Wedrychowicz H."/>
        </authorList>
    </citation>
    <scope>NUCLEOTIDE SEQUENCE [LARGE SCALE GENOMIC DNA]</scope>
    <source>
        <strain evidence="2 3">DSM 8605</strain>
    </source>
</reference>
<dbReference type="GO" id="GO:0046872">
    <property type="term" value="F:metal ion binding"/>
    <property type="evidence" value="ECO:0007669"/>
    <property type="project" value="InterPro"/>
</dbReference>
<evidence type="ECO:0000313" key="2">
    <source>
        <dbReference type="EMBL" id="SHI01988.1"/>
    </source>
</evidence>
<sequence length="68" mass="7502">MEKIHYEVSGIINSDRKTKIKNSLDKIGGVQKVEVDVARGTVDVNFNTPATSEVIEQSIEKQGCIILN</sequence>
<accession>A0A1M5XR21</accession>
<gene>
    <name evidence="2" type="ORF">SAMN02745207_03841</name>
</gene>